<evidence type="ECO:0000256" key="1">
    <source>
        <dbReference type="SAM" id="MobiDB-lite"/>
    </source>
</evidence>
<name>A0A087U6H5_STEMI</name>
<keyword evidence="4" id="KW-1185">Reference proteome</keyword>
<evidence type="ECO:0000313" key="3">
    <source>
        <dbReference type="EMBL" id="KFM72964.1"/>
    </source>
</evidence>
<protein>
    <submittedName>
        <fullName evidence="3">Tudor domain-containing protein 1</fullName>
    </submittedName>
</protein>
<dbReference type="GO" id="GO:0005737">
    <property type="term" value="C:cytoplasm"/>
    <property type="evidence" value="ECO:0007669"/>
    <property type="project" value="UniProtKB-ARBA"/>
</dbReference>
<feature type="compositionally biased region" description="Basic and acidic residues" evidence="1">
    <location>
        <begin position="220"/>
        <end position="235"/>
    </location>
</feature>
<evidence type="ECO:0000313" key="4">
    <source>
        <dbReference type="Proteomes" id="UP000054359"/>
    </source>
</evidence>
<dbReference type="Gene3D" id="2.30.30.140">
    <property type="match status" value="2"/>
</dbReference>
<sequence>MSCLNMLDSELESKSSLAEIPSVWSELQEGSCISFVIMDAKDENILALLKTAGVDAAQEINELDNLMKNINTESINMCVEEGDICAAFSPNYKQYYRCIVLKRMKNSFLVRYIDYGNEEEVTELRSLSPDLFRKRTYIVCLKKPNSLSASDFVMHFSNEHELFVKSVNKDFIELSFSYGGQNHSMLCFPWYHIVDSVKDSVNISSSEDNSARRNINPSEHTPEKKSDVQEKDVKCSKSPLNISSKESLKGVQVKSPLSTVGTLKNTSIPKEVEENRTNQGNKSPHSMSRTKNLAEKSISTGCRYGVKIVWINTASELFVQLINDDGAITALTKELNEYCSSVKVSKYMPQKGEIVCCKFAQDGNWYRGLVKNKKGDKFLVFFVDFGNEDFIPDSDIYPLPQKFACPKFSICVSLHEIKNKDLSRQLLAKLLNECWDMEVINADTTPIDVMVYQEDRSLTDFICIKTSGKDRSSLQFRKLYPKVSEVVICHADE</sequence>
<dbReference type="InterPro" id="IPR050621">
    <property type="entry name" value="Tudor_domain_containing"/>
</dbReference>
<accession>A0A087U6H5</accession>
<dbReference type="OMA" id="WINTASE"/>
<reference evidence="3 4" key="1">
    <citation type="submission" date="2013-11" db="EMBL/GenBank/DDBJ databases">
        <title>Genome sequencing of Stegodyphus mimosarum.</title>
        <authorList>
            <person name="Bechsgaard J."/>
        </authorList>
    </citation>
    <scope>NUCLEOTIDE SEQUENCE [LARGE SCALE GENOMIC DNA]</scope>
</reference>
<feature type="region of interest" description="Disordered" evidence="1">
    <location>
        <begin position="261"/>
        <end position="292"/>
    </location>
</feature>
<feature type="domain" description="Tudor" evidence="2">
    <location>
        <begin position="348"/>
        <end position="406"/>
    </location>
</feature>
<feature type="compositionally biased region" description="Polar residues" evidence="1">
    <location>
        <begin position="277"/>
        <end position="291"/>
    </location>
</feature>
<feature type="region of interest" description="Disordered" evidence="1">
    <location>
        <begin position="204"/>
        <end position="238"/>
    </location>
</feature>
<dbReference type="PROSITE" id="PS50304">
    <property type="entry name" value="TUDOR"/>
    <property type="match status" value="2"/>
</dbReference>
<proteinExistence type="predicted"/>
<dbReference type="CDD" id="cd20379">
    <property type="entry name" value="Tudor_dTUD-like"/>
    <property type="match status" value="1"/>
</dbReference>
<dbReference type="Pfam" id="PF00567">
    <property type="entry name" value="TUDOR"/>
    <property type="match status" value="2"/>
</dbReference>
<dbReference type="STRING" id="407821.A0A087U6H5"/>
<gene>
    <name evidence="3" type="ORF">X975_25481</name>
</gene>
<dbReference type="EMBL" id="KK118439">
    <property type="protein sequence ID" value="KFM72964.1"/>
    <property type="molecule type" value="Genomic_DNA"/>
</dbReference>
<evidence type="ECO:0000259" key="2">
    <source>
        <dbReference type="PROSITE" id="PS50304"/>
    </source>
</evidence>
<dbReference type="AlphaFoldDB" id="A0A087U6H5"/>
<dbReference type="PANTHER" id="PTHR22948">
    <property type="entry name" value="TUDOR DOMAIN CONTAINING PROTEIN"/>
    <property type="match status" value="1"/>
</dbReference>
<dbReference type="OrthoDB" id="9989103at2759"/>
<dbReference type="SUPFAM" id="SSF63748">
    <property type="entry name" value="Tudor/PWWP/MBT"/>
    <property type="match status" value="2"/>
</dbReference>
<organism evidence="3 4">
    <name type="scientific">Stegodyphus mimosarum</name>
    <name type="common">African social velvet spider</name>
    <dbReference type="NCBI Taxonomy" id="407821"/>
    <lineage>
        <taxon>Eukaryota</taxon>
        <taxon>Metazoa</taxon>
        <taxon>Ecdysozoa</taxon>
        <taxon>Arthropoda</taxon>
        <taxon>Chelicerata</taxon>
        <taxon>Arachnida</taxon>
        <taxon>Araneae</taxon>
        <taxon>Araneomorphae</taxon>
        <taxon>Entelegynae</taxon>
        <taxon>Eresoidea</taxon>
        <taxon>Eresidae</taxon>
        <taxon>Stegodyphus</taxon>
    </lineage>
</organism>
<dbReference type="Proteomes" id="UP000054359">
    <property type="component" value="Unassembled WGS sequence"/>
</dbReference>
<dbReference type="PANTHER" id="PTHR22948:SF72">
    <property type="entry name" value="TUDOR DOMAIN-CONTAINING PROTEIN"/>
    <property type="match status" value="1"/>
</dbReference>
<dbReference type="InterPro" id="IPR035437">
    <property type="entry name" value="SNase_OB-fold_sf"/>
</dbReference>
<dbReference type="FunFam" id="2.30.30.140:FF:000018">
    <property type="entry name" value="Serine/threonine-protein kinase 31"/>
    <property type="match status" value="1"/>
</dbReference>
<feature type="non-terminal residue" evidence="3">
    <location>
        <position position="493"/>
    </location>
</feature>
<feature type="domain" description="Tudor" evidence="2">
    <location>
        <begin position="78"/>
        <end position="136"/>
    </location>
</feature>
<dbReference type="SMART" id="SM00333">
    <property type="entry name" value="TUDOR"/>
    <property type="match status" value="2"/>
</dbReference>
<feature type="compositionally biased region" description="Polar residues" evidence="1">
    <location>
        <begin position="204"/>
        <end position="219"/>
    </location>
</feature>
<dbReference type="InterPro" id="IPR002999">
    <property type="entry name" value="Tudor"/>
</dbReference>
<dbReference type="Gene3D" id="2.40.50.90">
    <property type="match status" value="1"/>
</dbReference>